<keyword evidence="1" id="KW-1133">Transmembrane helix</keyword>
<feature type="transmembrane region" description="Helical" evidence="1">
    <location>
        <begin position="175"/>
        <end position="192"/>
    </location>
</feature>
<proteinExistence type="predicted"/>
<dbReference type="Proteomes" id="UP000514720">
    <property type="component" value="Chromosome"/>
</dbReference>
<feature type="transmembrane region" description="Helical" evidence="1">
    <location>
        <begin position="286"/>
        <end position="304"/>
    </location>
</feature>
<accession>A0A7L7KP49</accession>
<dbReference type="Pfam" id="PF22564">
    <property type="entry name" value="HAAS"/>
    <property type="match status" value="1"/>
</dbReference>
<protein>
    <submittedName>
        <fullName evidence="2">Uncharacterized protein</fullName>
    </submittedName>
</protein>
<dbReference type="AlphaFoldDB" id="A0A7L7KP49"/>
<name>A0A7L7KP49_9MOLU</name>
<organism evidence="2 3">
    <name type="scientific">Candidatus Xianfuyuplasma coldseepsis</name>
    <dbReference type="NCBI Taxonomy" id="2782163"/>
    <lineage>
        <taxon>Bacteria</taxon>
        <taxon>Bacillati</taxon>
        <taxon>Mycoplasmatota</taxon>
        <taxon>Mollicutes</taxon>
        <taxon>Candidatus Izemoplasmatales</taxon>
        <taxon>Candidatus Izemoplasmataceae</taxon>
        <taxon>Candidatus Xianfuyuplasma</taxon>
    </lineage>
</organism>
<evidence type="ECO:0000313" key="2">
    <source>
        <dbReference type="EMBL" id="QMS84551.1"/>
    </source>
</evidence>
<feature type="transmembrane region" description="Helical" evidence="1">
    <location>
        <begin position="218"/>
        <end position="239"/>
    </location>
</feature>
<dbReference type="KEGG" id="xcl:G4Z02_01905"/>
<keyword evidence="1" id="KW-0472">Membrane</keyword>
<evidence type="ECO:0000256" key="1">
    <source>
        <dbReference type="SAM" id="Phobius"/>
    </source>
</evidence>
<reference evidence="2 3" key="1">
    <citation type="submission" date="2020-02" db="EMBL/GenBank/DDBJ databases">
        <authorList>
            <person name="Zheng R.K."/>
            <person name="Sun C.M."/>
        </authorList>
    </citation>
    <scope>NUCLEOTIDE SEQUENCE [LARGE SCALE GENOMIC DNA]</scope>
    <source>
        <strain evidence="3">zrk13</strain>
    </source>
</reference>
<keyword evidence="1" id="KW-0812">Transmembrane</keyword>
<sequence length="322" mass="37375">MDLLERYLYQIKRYLPLKEREETINELRSLLLDQLDQSDNPDKDDALRSIIIEFGEPRDVASRYNERGPIISKQMEPIMMLVMKIVSITLPLVLLFADSLAFVMEEPDFSAMDFLLNLAYMIPNALYALMISIGMIFIIFALIERYLQPKFDIEEHTFKPELLPKLPAKVFKMSYFESIFTILILVAMLYIINLRPGLIGIYFDGQVRPLFNNNFDKLVPLLNVGWFATILLHIYYLYAQRKNLTTKTLELILAVYGAIIFIILATSNVFNSVIIDGFELDFLPTLFKYIFLFIAVASIIGNAVEYIKMFINLEDLDEVQKK</sequence>
<dbReference type="EMBL" id="CP048914">
    <property type="protein sequence ID" value="QMS84551.1"/>
    <property type="molecule type" value="Genomic_DNA"/>
</dbReference>
<feature type="transmembrane region" description="Helical" evidence="1">
    <location>
        <begin position="251"/>
        <end position="274"/>
    </location>
</feature>
<dbReference type="RefSeq" id="WP_258878166.1">
    <property type="nucleotide sequence ID" value="NZ_CP048914.1"/>
</dbReference>
<gene>
    <name evidence="2" type="ORF">G4Z02_01905</name>
</gene>
<keyword evidence="3" id="KW-1185">Reference proteome</keyword>
<feature type="transmembrane region" description="Helical" evidence="1">
    <location>
        <begin position="81"/>
        <end position="104"/>
    </location>
</feature>
<feature type="transmembrane region" description="Helical" evidence="1">
    <location>
        <begin position="124"/>
        <end position="143"/>
    </location>
</feature>
<evidence type="ECO:0000313" key="3">
    <source>
        <dbReference type="Proteomes" id="UP000514720"/>
    </source>
</evidence>